<dbReference type="NCBIfam" id="NF033379">
    <property type="entry name" value="FrucBisAld_I"/>
    <property type="match status" value="1"/>
</dbReference>
<dbReference type="SUPFAM" id="SSF51569">
    <property type="entry name" value="Aldolase"/>
    <property type="match status" value="1"/>
</dbReference>
<evidence type="ECO:0000256" key="4">
    <source>
        <dbReference type="ARBA" id="ARBA00023152"/>
    </source>
</evidence>
<dbReference type="AlphaFoldDB" id="A0A6T7HFW8"/>
<dbReference type="EC" id="4.1.2.13" evidence="3"/>
<organism evidence="8">
    <name type="scientific">Attheya septentrionalis</name>
    <dbReference type="NCBI Taxonomy" id="420275"/>
    <lineage>
        <taxon>Eukaryota</taxon>
        <taxon>Sar</taxon>
        <taxon>Stramenopiles</taxon>
        <taxon>Ochrophyta</taxon>
        <taxon>Bacillariophyta</taxon>
        <taxon>Coscinodiscophyceae</taxon>
        <taxon>Chaetocerotophycidae</taxon>
        <taxon>Chaetocerotales</taxon>
        <taxon>Attheyaceae</taxon>
        <taxon>Attheya</taxon>
    </lineage>
</organism>
<sequence>MSREVDEVSSTINNRPATKRQRTNEEPNGGETIMQSDVLWLEESLYQSYLSRERLLELRDTARQLCTFGKGITACDESASTLGQRFTQVGIADNTVENRRSYRTCLLDTPGIEQYLSGAILDPETLLQKSCHTDGMFPHVLKGRGIIPGVKPHLKVYELPGTGGDTVMQGLDSLAVRARDYYRAGARFAKWRSPLVMDMTTTHKRPTLLTIQSNMKDLARYALICQSEGLMPIVEPDIVLQGTHTLQEAVRTNIQVQSELYKAMLEHGVYMAGCTLKPNMVLPGIDCPQSYTVEQLAQANVFVMEQCFPAAMPGANYLSGGQSLEQALARLNAINICAQEKKLPWNLSFSWSKAIQLPLLETCVTQGNMDLDAIGKLYLKELKLASDASKGQYTPPNTNDGAHNGKHA</sequence>
<gene>
    <name evidence="7" type="ORF">ASEP1449_LOCUS7995</name>
    <name evidence="8" type="ORF">ASEP1449_LOCUS7996</name>
</gene>
<evidence type="ECO:0000256" key="6">
    <source>
        <dbReference type="SAM" id="MobiDB-lite"/>
    </source>
</evidence>
<evidence type="ECO:0000313" key="8">
    <source>
        <dbReference type="EMBL" id="CAD9816164.1"/>
    </source>
</evidence>
<evidence type="ECO:0000256" key="2">
    <source>
        <dbReference type="ARBA" id="ARBA00010387"/>
    </source>
</evidence>
<evidence type="ECO:0000256" key="1">
    <source>
        <dbReference type="ARBA" id="ARBA00004714"/>
    </source>
</evidence>
<proteinExistence type="inferred from homology"/>
<comment type="similarity">
    <text evidence="2">Belongs to the class I fructose-bisphosphate aldolase family.</text>
</comment>
<dbReference type="GO" id="GO:0004332">
    <property type="term" value="F:fructose-bisphosphate aldolase activity"/>
    <property type="evidence" value="ECO:0007669"/>
    <property type="project" value="UniProtKB-EC"/>
</dbReference>
<name>A0A6T7HFW8_9STRA</name>
<evidence type="ECO:0000256" key="3">
    <source>
        <dbReference type="ARBA" id="ARBA00013068"/>
    </source>
</evidence>
<dbReference type="Pfam" id="PF00274">
    <property type="entry name" value="Glycolytic"/>
    <property type="match status" value="1"/>
</dbReference>
<accession>A0A6T7HFW8</accession>
<feature type="region of interest" description="Disordered" evidence="6">
    <location>
        <begin position="1"/>
        <end position="31"/>
    </location>
</feature>
<keyword evidence="4" id="KW-0324">Glycolysis</keyword>
<feature type="region of interest" description="Disordered" evidence="6">
    <location>
        <begin position="389"/>
        <end position="408"/>
    </location>
</feature>
<protein>
    <recommendedName>
        <fullName evidence="3">fructose-bisphosphate aldolase</fullName>
        <ecNumber evidence="3">4.1.2.13</ecNumber>
    </recommendedName>
</protein>
<comment type="pathway">
    <text evidence="1">Carbohydrate degradation; glycolysis; D-glyceraldehyde 3-phosphate and glycerone phosphate from D-glucose: step 4/4.</text>
</comment>
<dbReference type="EMBL" id="HBHQ01012027">
    <property type="protein sequence ID" value="CAD9816163.1"/>
    <property type="molecule type" value="Transcribed_RNA"/>
</dbReference>
<dbReference type="Gene3D" id="3.20.20.70">
    <property type="entry name" value="Aldolase class I"/>
    <property type="match status" value="1"/>
</dbReference>
<dbReference type="GO" id="GO:0006096">
    <property type="term" value="P:glycolytic process"/>
    <property type="evidence" value="ECO:0007669"/>
    <property type="project" value="UniProtKB-UniPathway"/>
</dbReference>
<evidence type="ECO:0000256" key="5">
    <source>
        <dbReference type="ARBA" id="ARBA00023239"/>
    </source>
</evidence>
<dbReference type="EMBL" id="HBHQ01012028">
    <property type="protein sequence ID" value="CAD9816164.1"/>
    <property type="molecule type" value="Transcribed_RNA"/>
</dbReference>
<dbReference type="InterPro" id="IPR013785">
    <property type="entry name" value="Aldolase_TIM"/>
</dbReference>
<dbReference type="PANTHER" id="PTHR11627">
    <property type="entry name" value="FRUCTOSE-BISPHOSPHATE ALDOLASE"/>
    <property type="match status" value="1"/>
</dbReference>
<feature type="compositionally biased region" description="Polar residues" evidence="6">
    <location>
        <begin position="389"/>
        <end position="401"/>
    </location>
</feature>
<dbReference type="InterPro" id="IPR000741">
    <property type="entry name" value="FBA_I"/>
</dbReference>
<keyword evidence="5" id="KW-0456">Lyase</keyword>
<evidence type="ECO:0000313" key="7">
    <source>
        <dbReference type="EMBL" id="CAD9816163.1"/>
    </source>
</evidence>
<reference evidence="8" key="1">
    <citation type="submission" date="2021-01" db="EMBL/GenBank/DDBJ databases">
        <authorList>
            <person name="Corre E."/>
            <person name="Pelletier E."/>
            <person name="Niang G."/>
            <person name="Scheremetjew M."/>
            <person name="Finn R."/>
            <person name="Kale V."/>
            <person name="Holt S."/>
            <person name="Cochrane G."/>
            <person name="Meng A."/>
            <person name="Brown T."/>
            <person name="Cohen L."/>
        </authorList>
    </citation>
    <scope>NUCLEOTIDE SEQUENCE</scope>
    <source>
        <strain evidence="8">CCMP2084</strain>
    </source>
</reference>
<dbReference type="UniPathway" id="UPA00109">
    <property type="reaction ID" value="UER00183"/>
</dbReference>